<dbReference type="Proteomes" id="UP000304953">
    <property type="component" value="Unassembled WGS sequence"/>
</dbReference>
<evidence type="ECO:0000313" key="1">
    <source>
        <dbReference type="EMBL" id="TGY95514.1"/>
    </source>
</evidence>
<comment type="caution">
    <text evidence="1">The sequence shown here is derived from an EMBL/GenBank/DDBJ whole genome shotgun (WGS) entry which is preliminary data.</text>
</comment>
<protein>
    <submittedName>
        <fullName evidence="1">Bifunctional (P)ppGpp synthetase/guanosine-3',5'-bis(Diphosphate) 3'-pyrophosphohydrolase</fullName>
    </submittedName>
</protein>
<dbReference type="EMBL" id="SRYA01000028">
    <property type="protein sequence ID" value="TGY95514.1"/>
    <property type="molecule type" value="Genomic_DNA"/>
</dbReference>
<reference evidence="1" key="1">
    <citation type="submission" date="2019-04" db="EMBL/GenBank/DDBJ databases">
        <title>Microbes associate with the intestines of laboratory mice.</title>
        <authorList>
            <person name="Navarre W."/>
            <person name="Wong E."/>
            <person name="Huang K."/>
            <person name="Tropini C."/>
            <person name="Ng K."/>
            <person name="Yu B."/>
        </authorList>
    </citation>
    <scope>NUCLEOTIDE SEQUENCE</scope>
    <source>
        <strain evidence="1">NM01_1-7b</strain>
    </source>
</reference>
<name>A0AC61RUF6_9FIRM</name>
<evidence type="ECO:0000313" key="2">
    <source>
        <dbReference type="Proteomes" id="UP000304953"/>
    </source>
</evidence>
<accession>A0AC61RUF6</accession>
<proteinExistence type="predicted"/>
<sequence>MIYTPLTKKAMKIAYDAHHGQEDAGGVPYVLHAVHLAEQMKEETTTCAALLHDVVEDTDITMELLEKEFPPEVTELVALLTHDPGEDYFDYIRRIRGNYGAKIIKLADLEHNSDESRLSGFASVTEAKKEYWRKKYAKARKILMEN</sequence>
<gene>
    <name evidence="1" type="ORF">E5329_14590</name>
</gene>
<organism evidence="1 2">
    <name type="scientific">Petralouisia muris</name>
    <dbReference type="NCBI Taxonomy" id="3032872"/>
    <lineage>
        <taxon>Bacteria</taxon>
        <taxon>Bacillati</taxon>
        <taxon>Bacillota</taxon>
        <taxon>Clostridia</taxon>
        <taxon>Lachnospirales</taxon>
        <taxon>Lachnospiraceae</taxon>
        <taxon>Petralouisia</taxon>
    </lineage>
</organism>
<keyword evidence="2" id="KW-1185">Reference proteome</keyword>